<dbReference type="InterPro" id="IPR011989">
    <property type="entry name" value="ARM-like"/>
</dbReference>
<dbReference type="InterPro" id="IPR016024">
    <property type="entry name" value="ARM-type_fold"/>
</dbReference>
<comment type="caution">
    <text evidence="1">The sequence shown here is derived from an EMBL/GenBank/DDBJ whole genome shotgun (WGS) entry which is preliminary data.</text>
</comment>
<accession>A0ABV5QI64</accession>
<evidence type="ECO:0000313" key="1">
    <source>
        <dbReference type="EMBL" id="MFB9553180.1"/>
    </source>
</evidence>
<name>A0ABV5QI64_9ACTN</name>
<sequence length="456" mass="49700">MTSEERPLDAAIRALARGRGLPGTLELWRPATWTELDARIREGHPWWSSADRPDHGWLTGNGRAAAPRSPFGGPRPTTGQLALALCDADGRVREAALAHAAGRPAVLPLVAVRTADWAEPVRRRARQVLAAALPGADEPTLAVTVPVMIRVGRRLRGTESTALLREFLDTAPGTAVRALMLHRDRPTRRLALDLAVERGLLPAGELARLAAYDEDTAVRGRAATAALAAGVPDETLPLLLGARSGDVRSAGVTALRRAGRAVEAEPFLYDRSGLVRACARWVLRQDGRDPLPLYRTACADPKTVPDRAPLGLAECGERAADLPLLWELTAHERAQVRALAVAGLRVFEVADHARLLPLLDDPAPGVVREAARALLPWADRLPEQELLRRTGPGRPLHVRVRALRLLRESGSGAYEATARRLCEDPDPVARLRFRRALGIEEAGPRRQSRRFWSWLS</sequence>
<proteinExistence type="predicted"/>
<keyword evidence="2" id="KW-1185">Reference proteome</keyword>
<reference evidence="1 2" key="1">
    <citation type="submission" date="2024-09" db="EMBL/GenBank/DDBJ databases">
        <authorList>
            <person name="Sun Q."/>
            <person name="Mori K."/>
        </authorList>
    </citation>
    <scope>NUCLEOTIDE SEQUENCE [LARGE SCALE GENOMIC DNA]</scope>
    <source>
        <strain evidence="1 2">JCM 4414</strain>
    </source>
</reference>
<dbReference type="Proteomes" id="UP001589716">
    <property type="component" value="Unassembled WGS sequence"/>
</dbReference>
<organism evidence="1 2">
    <name type="scientific">Streptomyces roseoviridis</name>
    <dbReference type="NCBI Taxonomy" id="67361"/>
    <lineage>
        <taxon>Bacteria</taxon>
        <taxon>Bacillati</taxon>
        <taxon>Actinomycetota</taxon>
        <taxon>Actinomycetes</taxon>
        <taxon>Kitasatosporales</taxon>
        <taxon>Streptomycetaceae</taxon>
        <taxon>Streptomyces</taxon>
    </lineage>
</organism>
<evidence type="ECO:0008006" key="3">
    <source>
        <dbReference type="Google" id="ProtNLM"/>
    </source>
</evidence>
<evidence type="ECO:0000313" key="2">
    <source>
        <dbReference type="Proteomes" id="UP001589716"/>
    </source>
</evidence>
<dbReference type="RefSeq" id="WP_345490159.1">
    <property type="nucleotide sequence ID" value="NZ_BAAAWU010000001.1"/>
</dbReference>
<dbReference type="EMBL" id="JBHMCT010000004">
    <property type="protein sequence ID" value="MFB9553180.1"/>
    <property type="molecule type" value="Genomic_DNA"/>
</dbReference>
<protein>
    <recommendedName>
        <fullName evidence="3">HEAT repeat domain-containing protein</fullName>
    </recommendedName>
</protein>
<gene>
    <name evidence="1" type="ORF">ACFFTP_03070</name>
</gene>
<dbReference type="SUPFAM" id="SSF48371">
    <property type="entry name" value="ARM repeat"/>
    <property type="match status" value="1"/>
</dbReference>
<dbReference type="Gene3D" id="1.25.10.10">
    <property type="entry name" value="Leucine-rich Repeat Variant"/>
    <property type="match status" value="1"/>
</dbReference>